<comment type="caution">
    <text evidence="1">The sequence shown here is derived from an EMBL/GenBank/DDBJ whole genome shotgun (WGS) entry which is preliminary data.</text>
</comment>
<evidence type="ECO:0000313" key="2">
    <source>
        <dbReference type="Proteomes" id="UP000298030"/>
    </source>
</evidence>
<dbReference type="OrthoDB" id="3118180at2759"/>
<dbReference type="AlphaFoldDB" id="A0A4Y7SJ99"/>
<organism evidence="1 2">
    <name type="scientific">Coprinellus micaceus</name>
    <name type="common">Glistening ink-cap mushroom</name>
    <name type="synonym">Coprinus micaceus</name>
    <dbReference type="NCBI Taxonomy" id="71717"/>
    <lineage>
        <taxon>Eukaryota</taxon>
        <taxon>Fungi</taxon>
        <taxon>Dikarya</taxon>
        <taxon>Basidiomycota</taxon>
        <taxon>Agaricomycotina</taxon>
        <taxon>Agaricomycetes</taxon>
        <taxon>Agaricomycetidae</taxon>
        <taxon>Agaricales</taxon>
        <taxon>Agaricineae</taxon>
        <taxon>Psathyrellaceae</taxon>
        <taxon>Coprinellus</taxon>
    </lineage>
</organism>
<keyword evidence="2" id="KW-1185">Reference proteome</keyword>
<protein>
    <submittedName>
        <fullName evidence="1">Uncharacterized protein</fullName>
    </submittedName>
</protein>
<dbReference type="Proteomes" id="UP000298030">
    <property type="component" value="Unassembled WGS sequence"/>
</dbReference>
<dbReference type="EMBL" id="QPFP01000099">
    <property type="protein sequence ID" value="TEB21967.1"/>
    <property type="molecule type" value="Genomic_DNA"/>
</dbReference>
<evidence type="ECO:0000313" key="1">
    <source>
        <dbReference type="EMBL" id="TEB21967.1"/>
    </source>
</evidence>
<accession>A0A4Y7SJ99</accession>
<proteinExistence type="predicted"/>
<name>A0A4Y7SJ99_COPMI</name>
<sequence length="230" mass="25096">MDIIIVATGLTILLARDLYRTVRRKRREKKIKKRLLEAGIDPGIYTQAEYRYITSSRQYYNYRDHMQRFHRPPPGIPISPPRTSPGHPDRGFSVLGGAVGSRRAGDYGRSMTVDGTGFHDDHGVGSEYPNRMGTPPPAYTPPPRMSSEFTVGGGGDFLVVRADDELVESPLMIETPTGASIEAVSNGGHAHIPPPTGPPPPFEHAYTTDASGVAAEARRKVEGLGTVVEY</sequence>
<reference evidence="1 2" key="1">
    <citation type="journal article" date="2019" name="Nat. Ecol. Evol.">
        <title>Megaphylogeny resolves global patterns of mushroom evolution.</title>
        <authorList>
            <person name="Varga T."/>
            <person name="Krizsan K."/>
            <person name="Foldi C."/>
            <person name="Dima B."/>
            <person name="Sanchez-Garcia M."/>
            <person name="Sanchez-Ramirez S."/>
            <person name="Szollosi G.J."/>
            <person name="Szarkandi J.G."/>
            <person name="Papp V."/>
            <person name="Albert L."/>
            <person name="Andreopoulos W."/>
            <person name="Angelini C."/>
            <person name="Antonin V."/>
            <person name="Barry K.W."/>
            <person name="Bougher N.L."/>
            <person name="Buchanan P."/>
            <person name="Buyck B."/>
            <person name="Bense V."/>
            <person name="Catcheside P."/>
            <person name="Chovatia M."/>
            <person name="Cooper J."/>
            <person name="Damon W."/>
            <person name="Desjardin D."/>
            <person name="Finy P."/>
            <person name="Geml J."/>
            <person name="Haridas S."/>
            <person name="Hughes K."/>
            <person name="Justo A."/>
            <person name="Karasinski D."/>
            <person name="Kautmanova I."/>
            <person name="Kiss B."/>
            <person name="Kocsube S."/>
            <person name="Kotiranta H."/>
            <person name="LaButti K.M."/>
            <person name="Lechner B.E."/>
            <person name="Liimatainen K."/>
            <person name="Lipzen A."/>
            <person name="Lukacs Z."/>
            <person name="Mihaltcheva S."/>
            <person name="Morgado L.N."/>
            <person name="Niskanen T."/>
            <person name="Noordeloos M.E."/>
            <person name="Ohm R.A."/>
            <person name="Ortiz-Santana B."/>
            <person name="Ovrebo C."/>
            <person name="Racz N."/>
            <person name="Riley R."/>
            <person name="Savchenko A."/>
            <person name="Shiryaev A."/>
            <person name="Soop K."/>
            <person name="Spirin V."/>
            <person name="Szebenyi C."/>
            <person name="Tomsovsky M."/>
            <person name="Tulloss R.E."/>
            <person name="Uehling J."/>
            <person name="Grigoriev I.V."/>
            <person name="Vagvolgyi C."/>
            <person name="Papp T."/>
            <person name="Martin F.M."/>
            <person name="Miettinen O."/>
            <person name="Hibbett D.S."/>
            <person name="Nagy L.G."/>
        </authorList>
    </citation>
    <scope>NUCLEOTIDE SEQUENCE [LARGE SCALE GENOMIC DNA]</scope>
    <source>
        <strain evidence="1 2">FP101781</strain>
    </source>
</reference>
<gene>
    <name evidence="1" type="ORF">FA13DRAFT_1741354</name>
</gene>
<feature type="non-terminal residue" evidence="1">
    <location>
        <position position="230"/>
    </location>
</feature>